<gene>
    <name evidence="3" type="ORF">SCUCBS95973_004907</name>
</gene>
<dbReference type="EMBL" id="CAWUHB010000025">
    <property type="protein sequence ID" value="CAK7222626.1"/>
    <property type="molecule type" value="Genomic_DNA"/>
</dbReference>
<reference evidence="3 4" key="1">
    <citation type="submission" date="2024-01" db="EMBL/GenBank/DDBJ databases">
        <authorList>
            <person name="Allen C."/>
            <person name="Tagirdzhanova G."/>
        </authorList>
    </citation>
    <scope>NUCLEOTIDE SEQUENCE [LARGE SCALE GENOMIC DNA]</scope>
</reference>
<organism evidence="3 4">
    <name type="scientific">Sporothrix curviconia</name>
    <dbReference type="NCBI Taxonomy" id="1260050"/>
    <lineage>
        <taxon>Eukaryota</taxon>
        <taxon>Fungi</taxon>
        <taxon>Dikarya</taxon>
        <taxon>Ascomycota</taxon>
        <taxon>Pezizomycotina</taxon>
        <taxon>Sordariomycetes</taxon>
        <taxon>Sordariomycetidae</taxon>
        <taxon>Ophiostomatales</taxon>
        <taxon>Ophiostomataceae</taxon>
        <taxon>Sporothrix</taxon>
    </lineage>
</organism>
<evidence type="ECO:0000259" key="2">
    <source>
        <dbReference type="Pfam" id="PF22998"/>
    </source>
</evidence>
<evidence type="ECO:0000313" key="4">
    <source>
        <dbReference type="Proteomes" id="UP001642405"/>
    </source>
</evidence>
<dbReference type="PANTHER" id="PTHR34815">
    <property type="entry name" value="LYSINE ACETYLTRANSFERASE"/>
    <property type="match status" value="1"/>
</dbReference>
<dbReference type="Pfam" id="PF22998">
    <property type="entry name" value="GNAT_LYC1-like"/>
    <property type="match status" value="1"/>
</dbReference>
<feature type="compositionally biased region" description="Basic and acidic residues" evidence="1">
    <location>
        <begin position="163"/>
        <end position="174"/>
    </location>
</feature>
<proteinExistence type="predicted"/>
<dbReference type="Gene3D" id="3.40.630.30">
    <property type="match status" value="1"/>
</dbReference>
<dbReference type="InterPro" id="IPR053013">
    <property type="entry name" value="LAT"/>
</dbReference>
<dbReference type="PANTHER" id="PTHR34815:SF4">
    <property type="entry name" value="N-ACETYLTRANSFERASE DOMAIN-CONTAINING PROTEIN"/>
    <property type="match status" value="1"/>
</dbReference>
<name>A0ABP0BSU7_9PEZI</name>
<keyword evidence="4" id="KW-1185">Reference proteome</keyword>
<protein>
    <recommendedName>
        <fullName evidence="2">LYC1 C-terminal domain-containing protein</fullName>
    </recommendedName>
</protein>
<dbReference type="Proteomes" id="UP001642405">
    <property type="component" value="Unassembled WGS sequence"/>
</dbReference>
<dbReference type="InterPro" id="IPR055100">
    <property type="entry name" value="GNAT_LYC1-like"/>
</dbReference>
<accession>A0ABP0BSU7</accession>
<evidence type="ECO:0000313" key="3">
    <source>
        <dbReference type="EMBL" id="CAK7222626.1"/>
    </source>
</evidence>
<feature type="region of interest" description="Disordered" evidence="1">
    <location>
        <begin position="155"/>
        <end position="174"/>
    </location>
</feature>
<evidence type="ECO:0000256" key="1">
    <source>
        <dbReference type="SAM" id="MobiDB-lite"/>
    </source>
</evidence>
<feature type="domain" description="LYC1 C-terminal" evidence="2">
    <location>
        <begin position="229"/>
        <end position="468"/>
    </location>
</feature>
<sequence length="469" mass="51242">MGSTSHDDNLPSAASPSLVLAIPTAEERKKVWELTHPMWGNALVMDDYLHREDYLTTVPLAMNSGITHWILTDGTQPPNQRPILSSCETLRKHAMAAAASTTATVVDGVAHGIASVFTDPIYRGKGYAGRMLAELGPQLERWQVEAPAHGKVGVASSVLSETETDKDKKKEKENGTAPKTLFSVLYSDIGKSYYASKGWPAFPSTHLSFPPLAAGEETASYTAEPTHSKDGSFVVTPLGYHELTELCPIDVELLRARLIRRAFRRAVLSGGSSSQRSLAGPSVTLVPDLNTMLWHLMREDYMTKHIFGKTPTVRGALCTLNMTAAGDSDGSGGAVVSKQRSMWVIWTRGYYSGLKSLNGEGNTLYILHVVLEDLDDDFPADPGEVPISQQHVDGFAAIVRMAQGEAAEWRCGEVQLWNPTPAQRILAERSGIAYKEVARETSSIPSLRWHGAGESEDVDWVANEKFGWY</sequence>
<comment type="caution">
    <text evidence="3">The sequence shown here is derived from an EMBL/GenBank/DDBJ whole genome shotgun (WGS) entry which is preliminary data.</text>
</comment>